<dbReference type="Gene3D" id="3.40.50.300">
    <property type="entry name" value="P-loop containing nucleotide triphosphate hydrolases"/>
    <property type="match status" value="1"/>
</dbReference>
<dbReference type="SUPFAM" id="SSF52540">
    <property type="entry name" value="P-loop containing nucleoside triphosphate hydrolases"/>
    <property type="match status" value="1"/>
</dbReference>
<reference evidence="3" key="1">
    <citation type="journal article" date="2020" name="Stud. Mycol.">
        <title>101 Dothideomycetes genomes: a test case for predicting lifestyles and emergence of pathogens.</title>
        <authorList>
            <person name="Haridas S."/>
            <person name="Albert R."/>
            <person name="Binder M."/>
            <person name="Bloem J."/>
            <person name="Labutti K."/>
            <person name="Salamov A."/>
            <person name="Andreopoulos B."/>
            <person name="Baker S."/>
            <person name="Barry K."/>
            <person name="Bills G."/>
            <person name="Bluhm B."/>
            <person name="Cannon C."/>
            <person name="Castanera R."/>
            <person name="Culley D."/>
            <person name="Daum C."/>
            <person name="Ezra D."/>
            <person name="Gonzalez J."/>
            <person name="Henrissat B."/>
            <person name="Kuo A."/>
            <person name="Liang C."/>
            <person name="Lipzen A."/>
            <person name="Lutzoni F."/>
            <person name="Magnuson J."/>
            <person name="Mondo S."/>
            <person name="Nolan M."/>
            <person name="Ohm R."/>
            <person name="Pangilinan J."/>
            <person name="Park H.-J."/>
            <person name="Ramirez L."/>
            <person name="Alfaro M."/>
            <person name="Sun H."/>
            <person name="Tritt A."/>
            <person name="Yoshinaga Y."/>
            <person name="Zwiers L.-H."/>
            <person name="Turgeon B."/>
            <person name="Goodwin S."/>
            <person name="Spatafora J."/>
            <person name="Crous P."/>
            <person name="Grigoriev I."/>
        </authorList>
    </citation>
    <scope>NUCLEOTIDE SEQUENCE</scope>
    <source>
        <strain evidence="3">CBS 125425</strain>
    </source>
</reference>
<dbReference type="PROSITE" id="PS51257">
    <property type="entry name" value="PROKAR_LIPOPROTEIN"/>
    <property type="match status" value="1"/>
</dbReference>
<dbReference type="InterPro" id="IPR027417">
    <property type="entry name" value="P-loop_NTPase"/>
</dbReference>
<accession>A0A9P4QNC0</accession>
<sequence>MRLSWGGLQLCGTFGCGTRLPSSLSLAARLLSVSSQLHLPLPPTASRNDSFRVESTLTGYFSGPQTSPNPWPKSVIAVVQITDRVIHLCKFYLGSLKDVPSEIRVILLEVSTLKAVLENIQFIDNNGGNAIVSRLGGKDGSIEACKRTVAALEDLFPSEHVGQSGNGSKNRKFMMKVSLATLGWPLKEKKAKQLLEEICRYKATFTLVLSTDSTQNIRNIQINTGAIHGLLDQKQRDEVYRWLESTDTSSIYNRACTQYEPGTCEWMLRSQEWADYVGENIRSLWLHGIPGAGKTVLISHLIRKLESYCQDRKDPNRVYAYYYCYFGHNQDETTHVLRSLMNQLCRRKEIVTDLIYQMFKKGSEPTVAELLQALEQVLGHFDNVYFVVDALDECSNRENLLAILRTLATQPGFEKLRILSSSREYIDIKRAMDFIAKPVSMSNEFVQNDIRLHVEALLRSNSKFGRWPQELLSEVTEIVPKQAKRMFRWAVCQLDVLQRLKFDLQIIKDTLQNLPKTLDESYNQIFRSIPEDDRLFVLHALHWTSFHNESSYTRSLGRISGAVLAQMAAKSAAEQCPTYENRHYDVDDLQEQCSCLVRFTLHSEDFSKPRYHATMAHYTVQEYLNPQIYVSISLHLLLYHTVHGN</sequence>
<feature type="domain" description="NACHT" evidence="2">
    <location>
        <begin position="282"/>
        <end position="423"/>
    </location>
</feature>
<gene>
    <name evidence="3" type="ORF">EJ04DRAFT_504871</name>
</gene>
<proteinExistence type="predicted"/>
<dbReference type="Pfam" id="PF24883">
    <property type="entry name" value="NPHP3_N"/>
    <property type="match status" value="1"/>
</dbReference>
<dbReference type="PANTHER" id="PTHR10039">
    <property type="entry name" value="AMELOGENIN"/>
    <property type="match status" value="1"/>
</dbReference>
<dbReference type="AlphaFoldDB" id="A0A9P4QNC0"/>
<protein>
    <recommendedName>
        <fullName evidence="2">NACHT domain-containing protein</fullName>
    </recommendedName>
</protein>
<keyword evidence="4" id="KW-1185">Reference proteome</keyword>
<evidence type="ECO:0000259" key="2">
    <source>
        <dbReference type="PROSITE" id="PS50837"/>
    </source>
</evidence>
<dbReference type="PROSITE" id="PS50837">
    <property type="entry name" value="NACHT"/>
    <property type="match status" value="1"/>
</dbReference>
<organism evidence="3 4">
    <name type="scientific">Polyplosphaeria fusca</name>
    <dbReference type="NCBI Taxonomy" id="682080"/>
    <lineage>
        <taxon>Eukaryota</taxon>
        <taxon>Fungi</taxon>
        <taxon>Dikarya</taxon>
        <taxon>Ascomycota</taxon>
        <taxon>Pezizomycotina</taxon>
        <taxon>Dothideomycetes</taxon>
        <taxon>Pleosporomycetidae</taxon>
        <taxon>Pleosporales</taxon>
        <taxon>Tetraplosphaeriaceae</taxon>
        <taxon>Polyplosphaeria</taxon>
    </lineage>
</organism>
<dbReference type="EMBL" id="ML996303">
    <property type="protein sequence ID" value="KAF2727946.1"/>
    <property type="molecule type" value="Genomic_DNA"/>
</dbReference>
<dbReference type="InterPro" id="IPR056884">
    <property type="entry name" value="NPHP3-like_N"/>
</dbReference>
<dbReference type="PANTHER" id="PTHR10039:SF16">
    <property type="entry name" value="GPI INOSITOL-DEACYLASE"/>
    <property type="match status" value="1"/>
</dbReference>
<evidence type="ECO:0000256" key="1">
    <source>
        <dbReference type="ARBA" id="ARBA00022737"/>
    </source>
</evidence>
<keyword evidence="1" id="KW-0677">Repeat</keyword>
<dbReference type="InterPro" id="IPR007111">
    <property type="entry name" value="NACHT_NTPase"/>
</dbReference>
<name>A0A9P4QNC0_9PLEO</name>
<evidence type="ECO:0000313" key="3">
    <source>
        <dbReference type="EMBL" id="KAF2727946.1"/>
    </source>
</evidence>
<dbReference type="OrthoDB" id="1577640at2759"/>
<dbReference type="Proteomes" id="UP000799444">
    <property type="component" value="Unassembled WGS sequence"/>
</dbReference>
<comment type="caution">
    <text evidence="3">The sequence shown here is derived from an EMBL/GenBank/DDBJ whole genome shotgun (WGS) entry which is preliminary data.</text>
</comment>
<evidence type="ECO:0000313" key="4">
    <source>
        <dbReference type="Proteomes" id="UP000799444"/>
    </source>
</evidence>